<evidence type="ECO:0000256" key="10">
    <source>
        <dbReference type="ARBA" id="ARBA00023295"/>
    </source>
</evidence>
<dbReference type="Pfam" id="PF00150">
    <property type="entry name" value="Cellulase"/>
    <property type="match status" value="1"/>
</dbReference>
<feature type="compositionally biased region" description="Basic and acidic residues" evidence="17">
    <location>
        <begin position="967"/>
        <end position="982"/>
    </location>
</feature>
<dbReference type="GO" id="GO:0005886">
    <property type="term" value="C:plasma membrane"/>
    <property type="evidence" value="ECO:0007669"/>
    <property type="project" value="UniProtKB-SubCell"/>
</dbReference>
<dbReference type="EMBL" id="JAAMPI010000015">
    <property type="protein sequence ID" value="KAF4637661.1"/>
    <property type="molecule type" value="Genomic_DNA"/>
</dbReference>
<dbReference type="PANTHER" id="PTHR31297:SF34">
    <property type="entry name" value="GLUCAN 1,3-BETA-GLUCOSIDASE 2"/>
    <property type="match status" value="1"/>
</dbReference>
<dbReference type="InterPro" id="IPR050386">
    <property type="entry name" value="Glycosyl_hydrolase_5"/>
</dbReference>
<feature type="compositionally biased region" description="Basic and acidic residues" evidence="17">
    <location>
        <begin position="14"/>
        <end position="31"/>
    </location>
</feature>
<dbReference type="InterPro" id="IPR001547">
    <property type="entry name" value="Glyco_hydro_5"/>
</dbReference>
<dbReference type="GO" id="GO:0009986">
    <property type="term" value="C:cell surface"/>
    <property type="evidence" value="ECO:0007669"/>
    <property type="project" value="TreeGrafter"/>
</dbReference>
<keyword evidence="4 18" id="KW-0812">Transmembrane</keyword>
<feature type="compositionally biased region" description="Low complexity" evidence="17">
    <location>
        <begin position="893"/>
        <end position="940"/>
    </location>
</feature>
<gene>
    <name evidence="20" type="ORF">G7Y89_g428</name>
</gene>
<evidence type="ECO:0000259" key="19">
    <source>
        <dbReference type="Pfam" id="PF00150"/>
    </source>
</evidence>
<feature type="compositionally biased region" description="Polar residues" evidence="17">
    <location>
        <begin position="955"/>
        <end position="966"/>
    </location>
</feature>
<protein>
    <recommendedName>
        <fullName evidence="14">glucan 1,3-beta-glucosidase</fullName>
        <ecNumber evidence="14">3.2.1.58</ecNumber>
    </recommendedName>
    <alternativeName>
        <fullName evidence="15">Exo-1,3-beta-glucanase D</fullName>
    </alternativeName>
</protein>
<keyword evidence="6" id="KW-0735">Signal-anchor</keyword>
<dbReference type="GO" id="GO:0071555">
    <property type="term" value="P:cell wall organization"/>
    <property type="evidence" value="ECO:0007669"/>
    <property type="project" value="UniProtKB-KW"/>
</dbReference>
<keyword evidence="16" id="KW-0175">Coiled coil</keyword>
<feature type="compositionally biased region" description="Low complexity" evidence="17">
    <location>
        <begin position="751"/>
        <end position="760"/>
    </location>
</feature>
<feature type="compositionally biased region" description="Polar residues" evidence="17">
    <location>
        <begin position="179"/>
        <end position="190"/>
    </location>
</feature>
<accession>A0A8H4W8W3</accession>
<name>A0A8H4W8W3_9HELO</name>
<feature type="coiled-coil region" evidence="16">
    <location>
        <begin position="1265"/>
        <end position="1334"/>
    </location>
</feature>
<evidence type="ECO:0000313" key="20">
    <source>
        <dbReference type="EMBL" id="KAF4637661.1"/>
    </source>
</evidence>
<feature type="coiled-coil region" evidence="16">
    <location>
        <begin position="1524"/>
        <end position="1576"/>
    </location>
</feature>
<dbReference type="GO" id="GO:0004338">
    <property type="term" value="F:glucan exo-1,3-beta-glucosidase activity"/>
    <property type="evidence" value="ECO:0007669"/>
    <property type="project" value="UniProtKB-EC"/>
</dbReference>
<evidence type="ECO:0000256" key="5">
    <source>
        <dbReference type="ARBA" id="ARBA00022801"/>
    </source>
</evidence>
<feature type="region of interest" description="Disordered" evidence="17">
    <location>
        <begin position="1806"/>
        <end position="1861"/>
    </location>
</feature>
<feature type="compositionally biased region" description="Basic and acidic residues" evidence="17">
    <location>
        <begin position="764"/>
        <end position="784"/>
    </location>
</feature>
<keyword evidence="8 18" id="KW-0472">Membrane</keyword>
<evidence type="ECO:0000256" key="9">
    <source>
        <dbReference type="ARBA" id="ARBA00023180"/>
    </source>
</evidence>
<organism evidence="20 21">
    <name type="scientific">Cudoniella acicularis</name>
    <dbReference type="NCBI Taxonomy" id="354080"/>
    <lineage>
        <taxon>Eukaryota</taxon>
        <taxon>Fungi</taxon>
        <taxon>Dikarya</taxon>
        <taxon>Ascomycota</taxon>
        <taxon>Pezizomycotina</taxon>
        <taxon>Leotiomycetes</taxon>
        <taxon>Helotiales</taxon>
        <taxon>Tricladiaceae</taxon>
        <taxon>Cudoniella</taxon>
    </lineage>
</organism>
<keyword evidence="9" id="KW-0325">Glycoprotein</keyword>
<feature type="region of interest" description="Disordered" evidence="17">
    <location>
        <begin position="737"/>
        <end position="982"/>
    </location>
</feature>
<feature type="coiled-coil region" evidence="16">
    <location>
        <begin position="1619"/>
        <end position="1782"/>
    </location>
</feature>
<comment type="function">
    <text evidence="13">Glucosidase involved in the degradation of cellulosic biomass. Active on lichenan.</text>
</comment>
<keyword evidence="21" id="KW-1185">Reference proteome</keyword>
<evidence type="ECO:0000256" key="7">
    <source>
        <dbReference type="ARBA" id="ARBA00022989"/>
    </source>
</evidence>
<evidence type="ECO:0000256" key="8">
    <source>
        <dbReference type="ARBA" id="ARBA00023136"/>
    </source>
</evidence>
<comment type="similarity">
    <text evidence="2">Belongs to the glycosyl hydrolase 5 (cellulase A) family.</text>
</comment>
<dbReference type="PANTHER" id="PTHR31297">
    <property type="entry name" value="GLUCAN ENDO-1,6-BETA-GLUCOSIDASE B"/>
    <property type="match status" value="1"/>
</dbReference>
<feature type="compositionally biased region" description="Low complexity" evidence="17">
    <location>
        <begin position="833"/>
        <end position="844"/>
    </location>
</feature>
<evidence type="ECO:0000256" key="1">
    <source>
        <dbReference type="ARBA" id="ARBA00004401"/>
    </source>
</evidence>
<evidence type="ECO:0000256" key="18">
    <source>
        <dbReference type="SAM" id="Phobius"/>
    </source>
</evidence>
<feature type="region of interest" description="Disordered" evidence="17">
    <location>
        <begin position="165"/>
        <end position="196"/>
    </location>
</feature>
<dbReference type="SUPFAM" id="SSF51445">
    <property type="entry name" value="(Trans)glycosidases"/>
    <property type="match status" value="1"/>
</dbReference>
<feature type="region of interest" description="Disordered" evidence="17">
    <location>
        <begin position="91"/>
        <end position="110"/>
    </location>
</feature>
<dbReference type="FunFam" id="3.20.20.80:FF:000033">
    <property type="entry name" value="Glucan 1,3-beta-glucosidase A"/>
    <property type="match status" value="1"/>
</dbReference>
<evidence type="ECO:0000313" key="21">
    <source>
        <dbReference type="Proteomes" id="UP000566819"/>
    </source>
</evidence>
<feature type="compositionally biased region" description="Basic residues" evidence="17">
    <location>
        <begin position="93"/>
        <end position="103"/>
    </location>
</feature>
<feature type="region of interest" description="Disordered" evidence="17">
    <location>
        <begin position="1"/>
        <end position="48"/>
    </location>
</feature>
<evidence type="ECO:0000256" key="16">
    <source>
        <dbReference type="SAM" id="Coils"/>
    </source>
</evidence>
<feature type="compositionally biased region" description="Low complexity" evidence="17">
    <location>
        <begin position="794"/>
        <end position="814"/>
    </location>
</feature>
<keyword evidence="7 18" id="KW-1133">Transmembrane helix</keyword>
<feature type="compositionally biased region" description="Low complexity" evidence="17">
    <location>
        <begin position="36"/>
        <end position="48"/>
    </location>
</feature>
<evidence type="ECO:0000256" key="13">
    <source>
        <dbReference type="ARBA" id="ARBA00037126"/>
    </source>
</evidence>
<evidence type="ECO:0000256" key="4">
    <source>
        <dbReference type="ARBA" id="ARBA00022692"/>
    </source>
</evidence>
<evidence type="ECO:0000256" key="17">
    <source>
        <dbReference type="SAM" id="MobiDB-lite"/>
    </source>
</evidence>
<keyword evidence="10" id="KW-0326">Glycosidase</keyword>
<evidence type="ECO:0000256" key="3">
    <source>
        <dbReference type="ARBA" id="ARBA00022475"/>
    </source>
</evidence>
<evidence type="ECO:0000256" key="6">
    <source>
        <dbReference type="ARBA" id="ARBA00022968"/>
    </source>
</evidence>
<evidence type="ECO:0000256" key="12">
    <source>
        <dbReference type="ARBA" id="ARBA00036824"/>
    </source>
</evidence>
<sequence>MAPRESPRRKRRERNQPHHHERRSSYSESPRRASHKAPSSESSSQALSADSLAKLNLLNQQERVRLQETTPRKTRRKRHREVADEKIVVEKNRRQHKRKKRRVVSGALLEEGKSQKLKGLRGGDRYEEDYDHTRKRKRLWLIIGGTVAILIIIIAVAVVVSKKKSSSNSSSSSSASNSGQPSNSNLNGMSESDIPTAARGTDLDPFTWYDTTDFNVTYTNQTFGGLPIMGLNSSWDDSQSPNSNVPAIGTAWGSYADRPARGVNLGGWLSLEPFITPSIFNHQGVIDEWTLTTFLGSQAKSTLEQHYATFVSEQTFIDIAAAGLDHVRIPFSYWAVVTYDGDPYIYRTSWRYLLRGIEWARKHGLRINLDVHGLPGSQNGWNHSGRQGSIGWLNGTDGTLNAQRSLALHDQLSKFFAQDRYKNIVSFYGLVNEPKMTALQASDVLNWTASAYSLVRNNGINAYVVFGDGFEGLANWQGKLTGYNGLVLDAHQYVIFNSGQIVYNHTTKVNYACTGWTEQAEQSMSVSTGFGPTIFAEWSQADTDCATNLNNVGMGNRWEGTFDSGDSSTEVLSPDCPTQNSACSCTSANADPSTYSTTYKQFLQMFAEAQMASFEKGWGWFYWTWKTEDATQWSYQLGLQAGEKAITRAMNDEMTVDYLDLHGEQDVVHSKAAFGIWPEISTLVARDGIGRSIDRSFVTCRASWRIGLNPRGTLKSATVVQPASAQDRNMAEVEVPVAPPQDDAPTDVLSSEENVGGVSEVETETDKESAHKEATNGVKKENVPPKRAGIAAAKRPTPSSSATKPTASSATRTTGGLSKPPLRSVPGSAVRKPTSATAPTSASAGHRSQVSIGGSGDEKKKPLSGPARRTSLAPSGANHSPGKSESLAEKRGSTTSTTTTARKAATSISSSSPKAAVKSAAPSATTSRAAGSSSMTASRSVPISKPATSGPAPSRPTTQATATTSSKELEQLKAKFDESEAKVDELQKELASSQKTLVELGKEAEEQARKVLEAEGNIRSEHTEMVEKLHAKYKADGEELQSQLAEAEAAKTAAQESSLKAIDETREAATAKAATEAAEALENLKAEHASALENIKADYASSLEALNAELSEAKAVSIAATSAATEKEAEVTTLRTQLDAGKAKLEALKSEHESALGELKKSLEDDHNAALDTLKLAHSEEVAKGSTEATSAYEKQVAELSEKHEITKSELQKQIEEASVAQATLEASHKEIIENHAIGSKAALLKLEEELSALTAKSETDSQLLAESTQNYEALLSKSDAAQKQLLLAQEELKAASEKYESLQAKSEEDEKALALAQDELTTAKQQVVSLQKMMDTFDEEGKGKDELHNKIKAELAATSSSLEEKVKEISMMQEKHQKEQEKHQLELETVTKDFEAEIEALQGNSGVKEELEALKTQYEELVKSHSDAAATHAEALEKVKQDRAAAVAALDVAQTQHNHVLEELKDAHAKNLDEAHDRAITAGHAAHASELEQIQASHLEAITLLTKEHEKSQAATLSDAAQLKAAQSELEAAFAKTKEALSEAQVEMDLLKQDLALEKMSKASAEADLDALKNKKPDTSEVDALREELQTLKDQHQIVLMTTQQESAKATEEHLATKASLDKVQANLEEQKSEFEAQVQTAKADYQDLHDSLGQLVEEANKKAADLEAQLNEADAHFNAKDADSEARLQELEAQLKAQNADLEAKFQEAEANLKTENANLEAQMKETEAKLKAENADLEARLKEAEANSKAQNAELDARLKEAEANLKVKDAELAEAETKSAALSSPRPQTSVKGGLAASKYADESDFTPVPSTETDSEVVEAKARATAQQIEQMNEDLKKDNLRSLESITDVSPPIEA</sequence>
<feature type="region of interest" description="Disordered" evidence="17">
    <location>
        <begin position="60"/>
        <end position="83"/>
    </location>
</feature>
<dbReference type="EC" id="3.2.1.58" evidence="14"/>
<evidence type="ECO:0000256" key="2">
    <source>
        <dbReference type="ARBA" id="ARBA00005641"/>
    </source>
</evidence>
<feature type="coiled-coil region" evidence="16">
    <location>
        <begin position="1363"/>
        <end position="1429"/>
    </location>
</feature>
<feature type="transmembrane region" description="Helical" evidence="18">
    <location>
        <begin position="139"/>
        <end position="160"/>
    </location>
</feature>
<reference evidence="20 21" key="1">
    <citation type="submission" date="2020-03" db="EMBL/GenBank/DDBJ databases">
        <title>Draft Genome Sequence of Cudoniella acicularis.</title>
        <authorList>
            <person name="Buettner E."/>
            <person name="Kellner H."/>
        </authorList>
    </citation>
    <scope>NUCLEOTIDE SEQUENCE [LARGE SCALE GENOMIC DNA]</scope>
    <source>
        <strain evidence="20 21">DSM 108380</strain>
    </source>
</reference>
<dbReference type="Proteomes" id="UP000566819">
    <property type="component" value="Unassembled WGS sequence"/>
</dbReference>
<evidence type="ECO:0000256" key="15">
    <source>
        <dbReference type="ARBA" id="ARBA00041260"/>
    </source>
</evidence>
<dbReference type="Gene3D" id="3.20.20.80">
    <property type="entry name" value="Glycosidases"/>
    <property type="match status" value="1"/>
</dbReference>
<keyword evidence="5" id="KW-0378">Hydrolase</keyword>
<comment type="subcellular location">
    <subcellularLocation>
        <location evidence="1">Cell membrane</location>
        <topology evidence="1">Single-pass type II membrane protein</topology>
    </subcellularLocation>
</comment>
<comment type="caution">
    <text evidence="20">The sequence shown here is derived from an EMBL/GenBank/DDBJ whole genome shotgun (WGS) entry which is preliminary data.</text>
</comment>
<keyword evidence="3" id="KW-1003">Cell membrane</keyword>
<proteinExistence type="inferred from homology"/>
<feature type="domain" description="Glycoside hydrolase family 5" evidence="19">
    <location>
        <begin position="308"/>
        <end position="544"/>
    </location>
</feature>
<feature type="compositionally biased region" description="Low complexity" evidence="17">
    <location>
        <begin position="165"/>
        <end position="178"/>
    </location>
</feature>
<feature type="coiled-coil region" evidence="16">
    <location>
        <begin position="1197"/>
        <end position="1228"/>
    </location>
</feature>
<dbReference type="InterPro" id="IPR017853">
    <property type="entry name" value="GH"/>
</dbReference>
<dbReference type="OrthoDB" id="62120at2759"/>
<keyword evidence="11" id="KW-0961">Cell wall biogenesis/degradation</keyword>
<evidence type="ECO:0000256" key="11">
    <source>
        <dbReference type="ARBA" id="ARBA00023316"/>
    </source>
</evidence>
<comment type="catalytic activity">
    <reaction evidence="12">
        <text>Successive hydrolysis of beta-D-glucose units from the non-reducing ends of (1-&gt;3)-beta-D-glucans, releasing alpha-glucose.</text>
        <dbReference type="EC" id="3.2.1.58"/>
    </reaction>
</comment>
<evidence type="ECO:0000256" key="14">
    <source>
        <dbReference type="ARBA" id="ARBA00038929"/>
    </source>
</evidence>
<dbReference type="GO" id="GO:0009251">
    <property type="term" value="P:glucan catabolic process"/>
    <property type="evidence" value="ECO:0007669"/>
    <property type="project" value="TreeGrafter"/>
</dbReference>
<dbReference type="GO" id="GO:0005576">
    <property type="term" value="C:extracellular region"/>
    <property type="evidence" value="ECO:0007669"/>
    <property type="project" value="TreeGrafter"/>
</dbReference>